<dbReference type="PROSITE" id="PS50102">
    <property type="entry name" value="RRM"/>
    <property type="match status" value="1"/>
</dbReference>
<organism evidence="3 4">
    <name type="scientific">Ostreobium quekettii</name>
    <dbReference type="NCBI Taxonomy" id="121088"/>
    <lineage>
        <taxon>Eukaryota</taxon>
        <taxon>Viridiplantae</taxon>
        <taxon>Chlorophyta</taxon>
        <taxon>core chlorophytes</taxon>
        <taxon>Ulvophyceae</taxon>
        <taxon>TCBD clade</taxon>
        <taxon>Bryopsidales</taxon>
        <taxon>Ostreobineae</taxon>
        <taxon>Ostreobiaceae</taxon>
        <taxon>Ostreobium</taxon>
    </lineage>
</organism>
<comment type="caution">
    <text evidence="3">The sequence shown here is derived from an EMBL/GenBank/DDBJ whole genome shotgun (WGS) entry which is preliminary data.</text>
</comment>
<protein>
    <recommendedName>
        <fullName evidence="2">RRM domain-containing protein</fullName>
    </recommendedName>
</protein>
<dbReference type="InterPro" id="IPR000504">
    <property type="entry name" value="RRM_dom"/>
</dbReference>
<accession>A0A8S1J5S7</accession>
<evidence type="ECO:0000259" key="2">
    <source>
        <dbReference type="PROSITE" id="PS50102"/>
    </source>
</evidence>
<feature type="non-terminal residue" evidence="3">
    <location>
        <position position="55"/>
    </location>
</feature>
<sequence>DENGRRKGFGFVSFFKPSGAARAILEMNGKEVGGACLYVAQAQKKAERKKALEQR</sequence>
<keyword evidence="4" id="KW-1185">Reference proteome</keyword>
<dbReference type="InterPro" id="IPR012677">
    <property type="entry name" value="Nucleotide-bd_a/b_plait_sf"/>
</dbReference>
<dbReference type="SUPFAM" id="SSF54928">
    <property type="entry name" value="RNA-binding domain, RBD"/>
    <property type="match status" value="1"/>
</dbReference>
<reference evidence="3" key="1">
    <citation type="submission" date="2020-12" db="EMBL/GenBank/DDBJ databases">
        <authorList>
            <person name="Iha C."/>
        </authorList>
    </citation>
    <scope>NUCLEOTIDE SEQUENCE</scope>
</reference>
<dbReference type="InterPro" id="IPR035979">
    <property type="entry name" value="RBD_domain_sf"/>
</dbReference>
<feature type="non-terminal residue" evidence="3">
    <location>
        <position position="1"/>
    </location>
</feature>
<name>A0A8S1J5S7_9CHLO</name>
<proteinExistence type="predicted"/>
<gene>
    <name evidence="3" type="ORF">OSTQU699_LOCUS8357</name>
</gene>
<evidence type="ECO:0000256" key="1">
    <source>
        <dbReference type="PROSITE-ProRule" id="PRU00176"/>
    </source>
</evidence>
<dbReference type="Gene3D" id="3.30.70.330">
    <property type="match status" value="1"/>
</dbReference>
<dbReference type="Proteomes" id="UP000708148">
    <property type="component" value="Unassembled WGS sequence"/>
</dbReference>
<dbReference type="OrthoDB" id="272703at2759"/>
<evidence type="ECO:0000313" key="3">
    <source>
        <dbReference type="EMBL" id="CAD7703000.1"/>
    </source>
</evidence>
<evidence type="ECO:0000313" key="4">
    <source>
        <dbReference type="Proteomes" id="UP000708148"/>
    </source>
</evidence>
<dbReference type="GO" id="GO:0003723">
    <property type="term" value="F:RNA binding"/>
    <property type="evidence" value="ECO:0007669"/>
    <property type="project" value="UniProtKB-UniRule"/>
</dbReference>
<keyword evidence="1" id="KW-0694">RNA-binding</keyword>
<feature type="domain" description="RRM" evidence="2">
    <location>
        <begin position="1"/>
        <end position="44"/>
    </location>
</feature>
<dbReference type="Pfam" id="PF00076">
    <property type="entry name" value="RRM_1"/>
    <property type="match status" value="1"/>
</dbReference>
<dbReference type="AlphaFoldDB" id="A0A8S1J5S7"/>
<dbReference type="EMBL" id="CAJHUC010002028">
    <property type="protein sequence ID" value="CAD7703000.1"/>
    <property type="molecule type" value="Genomic_DNA"/>
</dbReference>